<dbReference type="InterPro" id="IPR036388">
    <property type="entry name" value="WH-like_DNA-bd_sf"/>
</dbReference>
<name>A0A9D2S3P7_9FIRM</name>
<dbReference type="Pfam" id="PF07702">
    <property type="entry name" value="UTRA"/>
    <property type="match status" value="1"/>
</dbReference>
<proteinExistence type="predicted"/>
<dbReference type="PANTHER" id="PTHR44846">
    <property type="entry name" value="MANNOSYL-D-GLYCERATE TRANSPORT/METABOLISM SYSTEM REPRESSOR MNGR-RELATED"/>
    <property type="match status" value="1"/>
</dbReference>
<comment type="caution">
    <text evidence="5">The sequence shown here is derived from an EMBL/GenBank/DDBJ whole genome shotgun (WGS) entry which is preliminary data.</text>
</comment>
<sequence length="249" mass="27742">MPQQKFLAIYKTLKSRIEAGAYPVGQLLPSENALLAEFGCSRNTVRRAIAGLVRDGYVQTRQGRGVSNIFQPIEPSSYKMGTIESFAETARRTHQQASTRVVRFELCTADAALARRTGFEPGAELYYIQRVHCINGAAQIFNHNFFRASCTPGLTPEIAAGSIYRYLENTLGMSIVTSKRTITVEKATALDRAWIDLGEYDCLAVMTSQTYNSEGILFEHTESRHHPAIFRFQDNAVRPARRPDQDGGA</sequence>
<evidence type="ECO:0000256" key="1">
    <source>
        <dbReference type="ARBA" id="ARBA00023015"/>
    </source>
</evidence>
<evidence type="ECO:0000259" key="4">
    <source>
        <dbReference type="PROSITE" id="PS50949"/>
    </source>
</evidence>
<dbReference type="SMART" id="SM00866">
    <property type="entry name" value="UTRA"/>
    <property type="match status" value="1"/>
</dbReference>
<dbReference type="Proteomes" id="UP000886803">
    <property type="component" value="Unassembled WGS sequence"/>
</dbReference>
<dbReference type="InterPro" id="IPR028978">
    <property type="entry name" value="Chorismate_lyase_/UTRA_dom_sf"/>
</dbReference>
<dbReference type="InterPro" id="IPR036390">
    <property type="entry name" value="WH_DNA-bd_sf"/>
</dbReference>
<dbReference type="InterPro" id="IPR050679">
    <property type="entry name" value="Bact_HTH_transcr_reg"/>
</dbReference>
<dbReference type="CDD" id="cd07377">
    <property type="entry name" value="WHTH_GntR"/>
    <property type="match status" value="1"/>
</dbReference>
<dbReference type="GO" id="GO:0003677">
    <property type="term" value="F:DNA binding"/>
    <property type="evidence" value="ECO:0007669"/>
    <property type="project" value="UniProtKB-KW"/>
</dbReference>
<dbReference type="SMART" id="SM00345">
    <property type="entry name" value="HTH_GNTR"/>
    <property type="match status" value="1"/>
</dbReference>
<dbReference type="GO" id="GO:0045892">
    <property type="term" value="P:negative regulation of DNA-templated transcription"/>
    <property type="evidence" value="ECO:0007669"/>
    <property type="project" value="TreeGrafter"/>
</dbReference>
<dbReference type="InterPro" id="IPR000524">
    <property type="entry name" value="Tscrpt_reg_HTH_GntR"/>
</dbReference>
<protein>
    <submittedName>
        <fullName evidence="5">UTRA domain-containing protein</fullName>
    </submittedName>
</protein>
<evidence type="ECO:0000256" key="2">
    <source>
        <dbReference type="ARBA" id="ARBA00023125"/>
    </source>
</evidence>
<dbReference type="GO" id="GO:0003700">
    <property type="term" value="F:DNA-binding transcription factor activity"/>
    <property type="evidence" value="ECO:0007669"/>
    <property type="project" value="InterPro"/>
</dbReference>
<keyword evidence="1" id="KW-0805">Transcription regulation</keyword>
<dbReference type="SUPFAM" id="SSF64288">
    <property type="entry name" value="Chorismate lyase-like"/>
    <property type="match status" value="1"/>
</dbReference>
<dbReference type="Gene3D" id="3.40.1410.10">
    <property type="entry name" value="Chorismate lyase-like"/>
    <property type="match status" value="1"/>
</dbReference>
<evidence type="ECO:0000313" key="6">
    <source>
        <dbReference type="Proteomes" id="UP000886803"/>
    </source>
</evidence>
<feature type="domain" description="HTH gntR-type" evidence="4">
    <location>
        <begin position="3"/>
        <end position="71"/>
    </location>
</feature>
<evidence type="ECO:0000256" key="3">
    <source>
        <dbReference type="ARBA" id="ARBA00023163"/>
    </source>
</evidence>
<dbReference type="PROSITE" id="PS50949">
    <property type="entry name" value="HTH_GNTR"/>
    <property type="match status" value="1"/>
</dbReference>
<dbReference type="Gene3D" id="1.10.10.10">
    <property type="entry name" value="Winged helix-like DNA-binding domain superfamily/Winged helix DNA-binding domain"/>
    <property type="match status" value="1"/>
</dbReference>
<reference evidence="5" key="1">
    <citation type="journal article" date="2021" name="PeerJ">
        <title>Extensive microbial diversity within the chicken gut microbiome revealed by metagenomics and culture.</title>
        <authorList>
            <person name="Gilroy R."/>
            <person name="Ravi A."/>
            <person name="Getino M."/>
            <person name="Pursley I."/>
            <person name="Horton D.L."/>
            <person name="Alikhan N.F."/>
            <person name="Baker D."/>
            <person name="Gharbi K."/>
            <person name="Hall N."/>
            <person name="Watson M."/>
            <person name="Adriaenssens E.M."/>
            <person name="Foster-Nyarko E."/>
            <person name="Jarju S."/>
            <person name="Secka A."/>
            <person name="Antonio M."/>
            <person name="Oren A."/>
            <person name="Chaudhuri R.R."/>
            <person name="La Ragione R."/>
            <person name="Hildebrand F."/>
            <person name="Pallen M.J."/>
        </authorList>
    </citation>
    <scope>NUCLEOTIDE SEQUENCE</scope>
    <source>
        <strain evidence="5">ChiBcec8-13705</strain>
    </source>
</reference>
<dbReference type="PRINTS" id="PR00035">
    <property type="entry name" value="HTHGNTR"/>
</dbReference>
<dbReference type="Pfam" id="PF00392">
    <property type="entry name" value="GntR"/>
    <property type="match status" value="1"/>
</dbReference>
<keyword evidence="3" id="KW-0804">Transcription</keyword>
<reference evidence="5" key="2">
    <citation type="submission" date="2021-04" db="EMBL/GenBank/DDBJ databases">
        <authorList>
            <person name="Gilroy R."/>
        </authorList>
    </citation>
    <scope>NUCLEOTIDE SEQUENCE</scope>
    <source>
        <strain evidence="5">ChiBcec8-13705</strain>
    </source>
</reference>
<organism evidence="5 6">
    <name type="scientific">Candidatus Gemmiger avicola</name>
    <dbReference type="NCBI Taxonomy" id="2838605"/>
    <lineage>
        <taxon>Bacteria</taxon>
        <taxon>Bacillati</taxon>
        <taxon>Bacillota</taxon>
        <taxon>Clostridia</taxon>
        <taxon>Eubacteriales</taxon>
        <taxon>Gemmiger</taxon>
    </lineage>
</organism>
<dbReference type="EMBL" id="DWYG01000048">
    <property type="protein sequence ID" value="HJB41525.1"/>
    <property type="molecule type" value="Genomic_DNA"/>
</dbReference>
<dbReference type="InterPro" id="IPR011663">
    <property type="entry name" value="UTRA"/>
</dbReference>
<gene>
    <name evidence="5" type="ORF">H9945_03415</name>
</gene>
<dbReference type="SUPFAM" id="SSF46785">
    <property type="entry name" value="Winged helix' DNA-binding domain"/>
    <property type="match status" value="1"/>
</dbReference>
<dbReference type="PANTHER" id="PTHR44846:SF12">
    <property type="entry name" value="HTH-TYPE TRANSCRIPTIONAL REGULATOR TRER"/>
    <property type="match status" value="1"/>
</dbReference>
<dbReference type="AlphaFoldDB" id="A0A9D2S3P7"/>
<accession>A0A9D2S3P7</accession>
<evidence type="ECO:0000313" key="5">
    <source>
        <dbReference type="EMBL" id="HJB41525.1"/>
    </source>
</evidence>
<keyword evidence="2" id="KW-0238">DNA-binding</keyword>